<sequence>MIQSKKTLFKTLLVLNALFFSALAVWDHYEDVEDVIFENFEVIAEHDYDDYDFPTKISRSLESSLVEFERIEQIKVVDFLLSIIVPYIINQEDHLIEFPYLSSDYEFFNSRSICINAP</sequence>
<evidence type="ECO:0000313" key="2">
    <source>
        <dbReference type="EMBL" id="EKB50387.1"/>
    </source>
</evidence>
<proteinExistence type="predicted"/>
<organism evidence="2 3">
    <name type="scientific">Cecembia lonarensis (strain CCUG 58316 / KCTC 22772 / LW9)</name>
    <dbReference type="NCBI Taxonomy" id="1225176"/>
    <lineage>
        <taxon>Bacteria</taxon>
        <taxon>Pseudomonadati</taxon>
        <taxon>Bacteroidota</taxon>
        <taxon>Cytophagia</taxon>
        <taxon>Cytophagales</taxon>
        <taxon>Cyclobacteriaceae</taxon>
        <taxon>Cecembia</taxon>
    </lineage>
</organism>
<feature type="chain" id="PRO_5003847629" evidence="1">
    <location>
        <begin position="25"/>
        <end position="118"/>
    </location>
</feature>
<keyword evidence="3" id="KW-1185">Reference proteome</keyword>
<dbReference type="Proteomes" id="UP000004478">
    <property type="component" value="Unassembled WGS sequence"/>
</dbReference>
<evidence type="ECO:0000256" key="1">
    <source>
        <dbReference type="SAM" id="SignalP"/>
    </source>
</evidence>
<accession>K1LDZ5</accession>
<gene>
    <name evidence="2" type="ORF">B879_00936</name>
</gene>
<protein>
    <submittedName>
        <fullName evidence="2">Uncharacterized protein</fullName>
    </submittedName>
</protein>
<dbReference type="AlphaFoldDB" id="K1LDZ5"/>
<dbReference type="EMBL" id="AMGM01000009">
    <property type="protein sequence ID" value="EKB50387.1"/>
    <property type="molecule type" value="Genomic_DNA"/>
</dbReference>
<name>K1LDZ5_CECL9</name>
<feature type="signal peptide" evidence="1">
    <location>
        <begin position="1"/>
        <end position="24"/>
    </location>
</feature>
<comment type="caution">
    <text evidence="2">The sequence shown here is derived from an EMBL/GenBank/DDBJ whole genome shotgun (WGS) entry which is preliminary data.</text>
</comment>
<dbReference type="RefSeq" id="WP_009183980.1">
    <property type="nucleotide sequence ID" value="NZ_AMGM01000009.1"/>
</dbReference>
<keyword evidence="1" id="KW-0732">Signal</keyword>
<reference evidence="2 3" key="1">
    <citation type="journal article" date="2012" name="J. Bacteriol.">
        <title>Draft Genome Sequence of Cecembia lonarensis Strain LW9T, Isolated from Lonar Lake, a Haloalkaline Lake in India.</title>
        <authorList>
            <person name="Shivaji S."/>
            <person name="Ara S."/>
            <person name="Singh A."/>
            <person name="Pinnaka A.K."/>
        </authorList>
    </citation>
    <scope>NUCLEOTIDE SEQUENCE [LARGE SCALE GENOMIC DNA]</scope>
    <source>
        <strain evidence="2 3">LW9</strain>
    </source>
</reference>
<evidence type="ECO:0000313" key="3">
    <source>
        <dbReference type="Proteomes" id="UP000004478"/>
    </source>
</evidence>